<dbReference type="GO" id="GO:0033617">
    <property type="term" value="P:mitochondrial respiratory chain complex IV assembly"/>
    <property type="evidence" value="ECO:0007669"/>
    <property type="project" value="TreeGrafter"/>
</dbReference>
<evidence type="ECO:0000313" key="8">
    <source>
        <dbReference type="EMBL" id="KAB0801245.1"/>
    </source>
</evidence>
<name>A0A1Y1LD18_PHOPY</name>
<dbReference type="EMBL" id="VVIM01000003">
    <property type="protein sequence ID" value="KAB0801245.1"/>
    <property type="molecule type" value="Genomic_DNA"/>
</dbReference>
<dbReference type="OrthoDB" id="10040024at2759"/>
<dbReference type="InterPro" id="IPR045214">
    <property type="entry name" value="Surf1/Surf4"/>
</dbReference>
<evidence type="ECO:0000256" key="4">
    <source>
        <dbReference type="ARBA" id="ARBA00022989"/>
    </source>
</evidence>
<dbReference type="PANTHER" id="PTHR23427">
    <property type="entry name" value="SURFEIT LOCUS PROTEIN"/>
    <property type="match status" value="1"/>
</dbReference>
<dbReference type="Pfam" id="PF02104">
    <property type="entry name" value="SURF1"/>
    <property type="match status" value="1"/>
</dbReference>
<keyword evidence="4 6" id="KW-1133">Transmembrane helix</keyword>
<comment type="subcellular location">
    <subcellularLocation>
        <location evidence="1">Membrane</location>
    </subcellularLocation>
    <subcellularLocation>
        <location evidence="6">Mitochondrion inner membrane</location>
        <topology evidence="6">Multi-pass membrane protein</topology>
    </subcellularLocation>
</comment>
<sequence length="282" mass="32045">MSSILHFSQRTLKLGLKLRANFQNASRNYSKTFKINKQKEIGPLGWFLLVIPSSTFALGTWQVQRKRWKESLIAELEKRTNATAVELPQSIDEISELEFYPIHIRGEFDHSKELYIGPRSLLHHGDAVSSSSLFTKQSNTQGYLVITPFKLENRDTTVLVNRGWVSTKNKDPATRPLGQIKGVIDLVGVVRLHENRPQFVPANKPLANVWFYRDLNQMCDVTGADPIFLDAVDTCDVKGGPIGGQTRIALRNEHLSYIITWFSLSAMTGFMWFSYFIKGVKL</sequence>
<keyword evidence="9" id="KW-1185">Reference proteome</keyword>
<keyword evidence="5 6" id="KW-0472">Membrane</keyword>
<keyword evidence="3 6" id="KW-0812">Transmembrane</keyword>
<keyword evidence="6" id="KW-0496">Mitochondrion</keyword>
<proteinExistence type="inferred from homology"/>
<evidence type="ECO:0000313" key="7">
    <source>
        <dbReference type="EMBL" id="JAV68927.1"/>
    </source>
</evidence>
<dbReference type="InParanoid" id="A0A1Y1LD18"/>
<reference evidence="8 9" key="2">
    <citation type="journal article" date="2018" name="Elife">
        <title>Firefly genomes illuminate parallel origins of bioluminescence in beetles.</title>
        <authorList>
            <person name="Fallon T.R."/>
            <person name="Lower S.E."/>
            <person name="Chang C.H."/>
            <person name="Bessho-Uehara M."/>
            <person name="Martin G.J."/>
            <person name="Bewick A.J."/>
            <person name="Behringer M."/>
            <person name="Debat H.J."/>
            <person name="Wong I."/>
            <person name="Day J.C."/>
            <person name="Suvorov A."/>
            <person name="Silva C.J."/>
            <person name="Stanger-Hall K.F."/>
            <person name="Hall D.W."/>
            <person name="Schmitz R.J."/>
            <person name="Nelson D.R."/>
            <person name="Lewis S.M."/>
            <person name="Shigenobu S."/>
            <person name="Bybee S.M."/>
            <person name="Larracuente A.M."/>
            <person name="Oba Y."/>
            <person name="Weng J.K."/>
        </authorList>
    </citation>
    <scope>NUCLEOTIDE SEQUENCE [LARGE SCALE GENOMIC DNA]</scope>
    <source>
        <strain evidence="8">1611_PpyrPB1</strain>
        <tissue evidence="8">Whole body</tissue>
    </source>
</reference>
<dbReference type="CDD" id="cd06662">
    <property type="entry name" value="SURF1"/>
    <property type="match status" value="1"/>
</dbReference>
<comment type="similarity">
    <text evidence="2 6">Belongs to the SURF1 family.</text>
</comment>
<feature type="transmembrane region" description="Helical" evidence="6">
    <location>
        <begin position="44"/>
        <end position="63"/>
    </location>
</feature>
<protein>
    <recommendedName>
        <fullName evidence="6">SURF1-like protein</fullName>
    </recommendedName>
</protein>
<reference evidence="8" key="3">
    <citation type="submission" date="2019-08" db="EMBL/GenBank/DDBJ databases">
        <authorList>
            <consortium name="Photinus pyralis genome working group"/>
            <person name="Fallon T.R."/>
            <person name="Sander Lower S.E."/>
            <person name="Weng J.-K."/>
        </authorList>
    </citation>
    <scope>NUCLEOTIDE SEQUENCE</scope>
    <source>
        <strain evidence="8">1611_PpyrPB1</strain>
        <tissue evidence="8">Whole body</tissue>
    </source>
</reference>
<dbReference type="PROSITE" id="PS50895">
    <property type="entry name" value="SURF1"/>
    <property type="match status" value="1"/>
</dbReference>
<comment type="function">
    <text evidence="6">Probably involved in the biogenesis of the COX complex.</text>
</comment>
<feature type="transmembrane region" description="Helical" evidence="6">
    <location>
        <begin position="255"/>
        <end position="277"/>
    </location>
</feature>
<gene>
    <name evidence="8" type="ORF">PPYR_05599</name>
</gene>
<dbReference type="PANTHER" id="PTHR23427:SF2">
    <property type="entry name" value="SURFEIT LOCUS PROTEIN 1"/>
    <property type="match status" value="1"/>
</dbReference>
<evidence type="ECO:0000256" key="2">
    <source>
        <dbReference type="ARBA" id="ARBA00007165"/>
    </source>
</evidence>
<evidence type="ECO:0000256" key="1">
    <source>
        <dbReference type="ARBA" id="ARBA00004370"/>
    </source>
</evidence>
<evidence type="ECO:0000313" key="9">
    <source>
        <dbReference type="Proteomes" id="UP000327044"/>
    </source>
</evidence>
<dbReference type="Proteomes" id="UP000327044">
    <property type="component" value="Unassembled WGS sequence"/>
</dbReference>
<evidence type="ECO:0000256" key="3">
    <source>
        <dbReference type="ARBA" id="ARBA00022692"/>
    </source>
</evidence>
<evidence type="ECO:0000256" key="5">
    <source>
        <dbReference type="ARBA" id="ARBA00023136"/>
    </source>
</evidence>
<keyword evidence="6" id="KW-0999">Mitochondrion inner membrane</keyword>
<dbReference type="AlphaFoldDB" id="A0A1Y1LD18"/>
<accession>A0A1Y1LD18</accession>
<dbReference type="GO" id="GO:0005743">
    <property type="term" value="C:mitochondrial inner membrane"/>
    <property type="evidence" value="ECO:0007669"/>
    <property type="project" value="UniProtKB-SubCell"/>
</dbReference>
<dbReference type="FunCoup" id="A0A1Y1LD18">
    <property type="interactions" value="959"/>
</dbReference>
<evidence type="ECO:0000256" key="6">
    <source>
        <dbReference type="RuleBase" id="RU363076"/>
    </source>
</evidence>
<dbReference type="EMBL" id="GEZM01063898">
    <property type="protein sequence ID" value="JAV68927.1"/>
    <property type="molecule type" value="Transcribed_RNA"/>
</dbReference>
<reference evidence="7" key="1">
    <citation type="journal article" date="2016" name="Sci. Rep.">
        <title>Molecular characterization of firefly nuptial gifts: a multi-omics approach sheds light on postcopulatory sexual selection.</title>
        <authorList>
            <person name="Al-Wathiqui N."/>
            <person name="Fallon T.R."/>
            <person name="South A."/>
            <person name="Weng J.K."/>
            <person name="Lewis S.M."/>
        </authorList>
    </citation>
    <scope>NUCLEOTIDE SEQUENCE</scope>
</reference>
<organism evidence="7">
    <name type="scientific">Photinus pyralis</name>
    <name type="common">Common eastern firefly</name>
    <name type="synonym">Lampyris pyralis</name>
    <dbReference type="NCBI Taxonomy" id="7054"/>
    <lineage>
        <taxon>Eukaryota</taxon>
        <taxon>Metazoa</taxon>
        <taxon>Ecdysozoa</taxon>
        <taxon>Arthropoda</taxon>
        <taxon>Hexapoda</taxon>
        <taxon>Insecta</taxon>
        <taxon>Pterygota</taxon>
        <taxon>Neoptera</taxon>
        <taxon>Endopterygota</taxon>
        <taxon>Coleoptera</taxon>
        <taxon>Polyphaga</taxon>
        <taxon>Elateriformia</taxon>
        <taxon>Elateroidea</taxon>
        <taxon>Lampyridae</taxon>
        <taxon>Lampyrinae</taxon>
        <taxon>Photinus</taxon>
    </lineage>
</organism>
<dbReference type="InterPro" id="IPR002994">
    <property type="entry name" value="Surf1/Shy1"/>
</dbReference>